<dbReference type="SUPFAM" id="SSF52058">
    <property type="entry name" value="L domain-like"/>
    <property type="match status" value="1"/>
</dbReference>
<protein>
    <submittedName>
        <fullName evidence="1">Uncharacterized protein</fullName>
    </submittedName>
</protein>
<dbReference type="OrthoDB" id="7779401at2759"/>
<dbReference type="InterPro" id="IPR001611">
    <property type="entry name" value="Leu-rich_rpt"/>
</dbReference>
<dbReference type="Gene3D" id="3.80.10.10">
    <property type="entry name" value="Ribonuclease Inhibitor"/>
    <property type="match status" value="1"/>
</dbReference>
<gene>
    <name evidence="1" type="ORF">CHIRRI_LOCUS13802</name>
</gene>
<keyword evidence="2" id="KW-1185">Reference proteome</keyword>
<organism evidence="1 2">
    <name type="scientific">Chironomus riparius</name>
    <dbReference type="NCBI Taxonomy" id="315576"/>
    <lineage>
        <taxon>Eukaryota</taxon>
        <taxon>Metazoa</taxon>
        <taxon>Ecdysozoa</taxon>
        <taxon>Arthropoda</taxon>
        <taxon>Hexapoda</taxon>
        <taxon>Insecta</taxon>
        <taxon>Pterygota</taxon>
        <taxon>Neoptera</taxon>
        <taxon>Endopterygota</taxon>
        <taxon>Diptera</taxon>
        <taxon>Nematocera</taxon>
        <taxon>Chironomoidea</taxon>
        <taxon>Chironomidae</taxon>
        <taxon>Chironominae</taxon>
        <taxon>Chironomus</taxon>
    </lineage>
</organism>
<dbReference type="Pfam" id="PF13855">
    <property type="entry name" value="LRR_8"/>
    <property type="match status" value="1"/>
</dbReference>
<proteinExistence type="predicted"/>
<dbReference type="Proteomes" id="UP001153620">
    <property type="component" value="Chromosome 4"/>
</dbReference>
<dbReference type="AlphaFoldDB" id="A0A9N9X0I1"/>
<name>A0A9N9X0I1_9DIPT</name>
<reference evidence="1" key="1">
    <citation type="submission" date="2022-01" db="EMBL/GenBank/DDBJ databases">
        <authorList>
            <person name="King R."/>
        </authorList>
    </citation>
    <scope>NUCLEOTIDE SEQUENCE</scope>
</reference>
<dbReference type="InterPro" id="IPR032675">
    <property type="entry name" value="LRR_dom_sf"/>
</dbReference>
<sequence>MVNTTQKYFTNDDVLGFYAEDQVLHYFPKNLDKFFKNIELIRIMACGLKEVHQADFKPFRNLTLLQIRDNKIKIIEEGLFEFNQKLEVLVVYESHIIHIDPTVFDNLNNLKTFLFDNVPCINLGVYGLAKVREVIELSKKKCANSEFLLLDSEIKKIEVESKTLSFEDFKDNLDGFGVGFKTSSFYGTRYLMDKYEGLMALKINQTESS</sequence>
<evidence type="ECO:0000313" key="2">
    <source>
        <dbReference type="Proteomes" id="UP001153620"/>
    </source>
</evidence>
<dbReference type="EMBL" id="OU895880">
    <property type="protein sequence ID" value="CAG9810992.1"/>
    <property type="molecule type" value="Genomic_DNA"/>
</dbReference>
<accession>A0A9N9X0I1</accession>
<evidence type="ECO:0000313" key="1">
    <source>
        <dbReference type="EMBL" id="CAG9810992.1"/>
    </source>
</evidence>
<reference evidence="1" key="2">
    <citation type="submission" date="2022-10" db="EMBL/GenBank/DDBJ databases">
        <authorList>
            <consortium name="ENA_rothamsted_submissions"/>
            <consortium name="culmorum"/>
            <person name="King R."/>
        </authorList>
    </citation>
    <scope>NUCLEOTIDE SEQUENCE</scope>
</reference>